<keyword evidence="1 3" id="KW-0378">Hydrolase</keyword>
<dbReference type="GO" id="GO:0004521">
    <property type="term" value="F:RNA endonuclease activity"/>
    <property type="evidence" value="ECO:0007669"/>
    <property type="project" value="TreeGrafter"/>
</dbReference>
<evidence type="ECO:0000313" key="4">
    <source>
        <dbReference type="Proteomes" id="UP000229041"/>
    </source>
</evidence>
<reference evidence="4" key="1">
    <citation type="submission" date="2017-09" db="EMBL/GenBank/DDBJ databases">
        <title>Depth-based differentiation of microbial function through sediment-hosted aquifers and enrichment of novel symbionts in the deep terrestrial subsurface.</title>
        <authorList>
            <person name="Probst A.J."/>
            <person name="Ladd B."/>
            <person name="Jarett J.K."/>
            <person name="Geller-Mcgrath D.E."/>
            <person name="Sieber C.M.K."/>
            <person name="Emerson J.B."/>
            <person name="Anantharaman K."/>
            <person name="Thomas B.C."/>
            <person name="Malmstrom R."/>
            <person name="Stieglmeier M."/>
            <person name="Klingl A."/>
            <person name="Woyke T."/>
            <person name="Ryan C.M."/>
            <person name="Banfield J.F."/>
        </authorList>
    </citation>
    <scope>NUCLEOTIDE SEQUENCE [LARGE SCALE GENOMIC DNA]</scope>
</reference>
<dbReference type="GO" id="GO:0016787">
    <property type="term" value="F:hydrolase activity"/>
    <property type="evidence" value="ECO:0007669"/>
    <property type="project" value="UniProtKB-KW"/>
</dbReference>
<dbReference type="PANTHER" id="PTHR11203:SF37">
    <property type="entry name" value="INTEGRATOR COMPLEX SUBUNIT 11"/>
    <property type="match status" value="1"/>
</dbReference>
<comment type="caution">
    <text evidence="3">The sequence shown here is derived from an EMBL/GenBank/DDBJ whole genome shotgun (WGS) entry which is preliminary data.</text>
</comment>
<dbReference type="InterPro" id="IPR022712">
    <property type="entry name" value="Beta_Casp"/>
</dbReference>
<gene>
    <name evidence="3" type="ORF">CO014_02200</name>
</gene>
<sequence>DANFLIIETTYGDREHEGRSERKIKLERIIEDTIKAGGVLMIPAFSIERTQELLFELNDLVENGRIPEIPIFVDSPLAIGAVRIYQQYENYYNKEAKYIIASGDDLFKFPGLQFTETTEESKKINDIPPPKVIIAGSGMSTGGRIIHHERRYLSDPKSTLLLISYQVAGSVGRQLKDGAKEVNIFGESVTVKARVAALGGYSAHPDKEGLYKFVENSYDTLEKVFAVQSEPKSTLFFTQMIRDHLGIPAVAPRYGDSFEFEV</sequence>
<dbReference type="InterPro" id="IPR036866">
    <property type="entry name" value="RibonucZ/Hydroxyglut_hydro"/>
</dbReference>
<dbReference type="Gene3D" id="3.40.50.10890">
    <property type="match status" value="1"/>
</dbReference>
<dbReference type="InterPro" id="IPR011108">
    <property type="entry name" value="RMMBL"/>
</dbReference>
<dbReference type="InterPro" id="IPR050698">
    <property type="entry name" value="MBL"/>
</dbReference>
<dbReference type="SUPFAM" id="SSF56281">
    <property type="entry name" value="Metallo-hydrolase/oxidoreductase"/>
    <property type="match status" value="1"/>
</dbReference>
<dbReference type="EMBL" id="PFQR01000056">
    <property type="protein sequence ID" value="PJC69638.1"/>
    <property type="molecule type" value="Genomic_DNA"/>
</dbReference>
<proteinExistence type="predicted"/>
<organism evidence="3 4">
    <name type="scientific">Candidatus Tagabacteria bacterium CG_4_8_14_3_um_filter_41_8</name>
    <dbReference type="NCBI Taxonomy" id="1975018"/>
    <lineage>
        <taxon>Bacteria</taxon>
        <taxon>Candidatus Tagaibacteriota</taxon>
    </lineage>
</organism>
<dbReference type="Pfam" id="PF07521">
    <property type="entry name" value="RMMBL"/>
    <property type="match status" value="1"/>
</dbReference>
<name>A0A2M8G903_9BACT</name>
<dbReference type="AlphaFoldDB" id="A0A2M8G903"/>
<dbReference type="Proteomes" id="UP000229041">
    <property type="component" value="Unassembled WGS sequence"/>
</dbReference>
<dbReference type="Pfam" id="PF10996">
    <property type="entry name" value="Beta-Casp"/>
    <property type="match status" value="1"/>
</dbReference>
<dbReference type="SMART" id="SM01027">
    <property type="entry name" value="Beta-Casp"/>
    <property type="match status" value="1"/>
</dbReference>
<evidence type="ECO:0000313" key="3">
    <source>
        <dbReference type="EMBL" id="PJC69638.1"/>
    </source>
</evidence>
<feature type="non-terminal residue" evidence="3">
    <location>
        <position position="1"/>
    </location>
</feature>
<evidence type="ECO:0000259" key="2">
    <source>
        <dbReference type="SMART" id="SM01027"/>
    </source>
</evidence>
<feature type="domain" description="Beta-Casp" evidence="2">
    <location>
        <begin position="50"/>
        <end position="175"/>
    </location>
</feature>
<accession>A0A2M8G903</accession>
<protein>
    <submittedName>
        <fullName evidence="3">MBL fold hydrolase</fullName>
    </submittedName>
</protein>
<evidence type="ECO:0000256" key="1">
    <source>
        <dbReference type="ARBA" id="ARBA00022801"/>
    </source>
</evidence>
<dbReference type="PANTHER" id="PTHR11203">
    <property type="entry name" value="CLEAVAGE AND POLYADENYLATION SPECIFICITY FACTOR FAMILY MEMBER"/>
    <property type="match status" value="1"/>
</dbReference>